<evidence type="ECO:0000313" key="2">
    <source>
        <dbReference type="Proteomes" id="UP000288178"/>
    </source>
</evidence>
<dbReference type="Proteomes" id="UP000288178">
    <property type="component" value="Unassembled WGS sequence"/>
</dbReference>
<name>A0A3S2TZL4_9BURK</name>
<keyword evidence="2" id="KW-1185">Reference proteome</keyword>
<evidence type="ECO:0000313" key="1">
    <source>
        <dbReference type="EMBL" id="RVT48439.1"/>
    </source>
</evidence>
<accession>A0A3S2TZL4</accession>
<protein>
    <recommendedName>
        <fullName evidence="3">Cellobiose phosphorylase</fullName>
    </recommendedName>
</protein>
<proteinExistence type="predicted"/>
<dbReference type="EMBL" id="SACT01000010">
    <property type="protein sequence ID" value="RVT48439.1"/>
    <property type="molecule type" value="Genomic_DNA"/>
</dbReference>
<evidence type="ECO:0008006" key="3">
    <source>
        <dbReference type="Google" id="ProtNLM"/>
    </source>
</evidence>
<organism evidence="1 2">
    <name type="scientific">Rubrivivax albus</name>
    <dbReference type="NCBI Taxonomy" id="2499835"/>
    <lineage>
        <taxon>Bacteria</taxon>
        <taxon>Pseudomonadati</taxon>
        <taxon>Pseudomonadota</taxon>
        <taxon>Betaproteobacteria</taxon>
        <taxon>Burkholderiales</taxon>
        <taxon>Sphaerotilaceae</taxon>
        <taxon>Rubrivivax</taxon>
    </lineage>
</organism>
<gene>
    <name evidence="1" type="ORF">ENE75_22360</name>
</gene>
<reference evidence="1 2" key="1">
    <citation type="submission" date="2019-01" db="EMBL/GenBank/DDBJ databases">
        <authorList>
            <person name="Chen W.-M."/>
        </authorList>
    </citation>
    <scope>NUCLEOTIDE SEQUENCE [LARGE SCALE GENOMIC DNA]</scope>
    <source>
        <strain evidence="1 2">ICH-3</strain>
    </source>
</reference>
<sequence length="1090" mass="118669">MQGQFETDAEGETWYRLDGIDAADPFFMALAGDSDLWAFVSSAGSLAAGRHDAEGSFLPYETVDKIHRRWEHTGPRTWIRVHRSGAAPLLWTPFTPRLDGRGGARALWKNLSSTRIRFREDCPEAGLAFEYEWFTSAELGLVRSARLQLLPAAAPVWVDVLDGVLNLVPPGVSVLLNNTMSCLADAYKWNEALAGGRLGLYTLYAQIWDRAEPKESFQALVAWHAGLPAGTRTLLSAHQVGAFCRGGAVQAETLTRGRPGASLAQFTATVDAAGLAWHQVIDGPRSQVEVDALARRLAAGDGTAEQIVAARRRNTAGVDELLARADGLQHSGDPLAAAHHRANVLFNIMRGGVFVDGANIDRDDLVAFARQRHLALGETLAEAAAAWPATMARADLLARAAALGPQVERLAMAYLPLTFSRRHGDPSRPWNKFSVRVRDAQGRRVLNHQGNWRDIFQNWEALVPSEPAWVGSMVATFVGAMTPDGYNPYRIGRDGIDWEAIEPDDPWSYIGYWGDHQVVYLLRLLEAAQAHDPALLDGLWDRALFPFADVPYRLKPHAEQVRAPKQTIHFDHAAHERAHARKAALGSDGLLVCDADGQPVLATLGEKLANIVLAKAGSLLPGGGLWLHTQRPEWNDANNALAGYGLSVVTLAHLRRFLAWLAAWPRAAAPFALPAATLQALKGLLALVQATPITAVDDPVQRRRFLDTAGASLDAWRAAAYQGATGRQPATAPEGLLPALAEALLPLVDATLQRCRRPDGLFDTYNLVAFGEGTAEVSRLYPMLEGQVAVLSAGLLAPAEATTLLDTLFASPIYTADRDSFLLYPDRDLPRFLARNRLDDDALAQPVLQRLLAAGRHDLLQQQADGTVRFAPALASRGDLEAAAADLGHDLPALVGIYERVLGHHAFTGRSGTMFGYEGLGCIYWHMVAKLLLAVQEQVFAALDAGDPALPALCRHYRRVRDGLGYKRGAAAFGAFPLDPYSHTPGEGGARQPGMTGQVKEEILTRWGELGLRMQGGQARFDPVLLDAAEVPLDGVLRFTWRRIPCTWRRGAATRLRVRTDAGWTDCPDRRFDPTGVVEIEATVAIPDRP</sequence>
<dbReference type="AlphaFoldDB" id="A0A3S2TZL4"/>
<comment type="caution">
    <text evidence="1">The sequence shown here is derived from an EMBL/GenBank/DDBJ whole genome shotgun (WGS) entry which is preliminary data.</text>
</comment>